<proteinExistence type="predicted"/>
<dbReference type="PANTHER" id="PTHR31047">
    <property type="entry name" value="MEIOTICALLY UP-REGULATED GENE 157 PROTEIN"/>
    <property type="match status" value="1"/>
</dbReference>
<dbReference type="InterPro" id="IPR006311">
    <property type="entry name" value="TAT_signal"/>
</dbReference>
<dbReference type="InterPro" id="IPR008313">
    <property type="entry name" value="GH125"/>
</dbReference>
<gene>
    <name evidence="2" type="ORF">SAMN05660349_01279</name>
</gene>
<dbReference type="InterPro" id="IPR012341">
    <property type="entry name" value="6hp_glycosidase-like_sf"/>
</dbReference>
<sequence length="479" mass="53931">MTSRRNFIKAGAFSVAGLLVGQHSFAVPGMPETTPYVCKRPLPGARNFTSKAVEEAIAATKKQIKDPKLAWMFENCFPNTLDTTCEHKMVNGKPDTFVITGDIHAMWLRDSSAQVFPYITFAKKDKALQTMLAGVIYRQTKCILIDPYANGFNEGPTGSEWESDKTDMKKELHERKWEIDSLCYPIRLAYNYWKNTNDTSVFDAEWEKAMETVYKTFVEQQRKDNLGPYKFTRVTDRQGDTLLNFGYGSPVKPVGLIVSSFRPSDDASLFGFLIPSNLFAVTSLRQVAEIMRKVRNNGSFAGKCEALANEVEAAVKKYGICEHPEFGKVYAFEVDGFGSRVFMDDANVPSLLALPYLGCVELNDPIYQNTRKMVLSDSNPYFFKGKAGEGIGGPHIGFDYVWPMSIVMRANTSTDMAEIRKCVQMLRDTDGNTGFMHESFHKDNAADFTRSWFAWANTLFGELIYRLVNEGKLDAIKVS</sequence>
<dbReference type="GO" id="GO:0005975">
    <property type="term" value="P:carbohydrate metabolic process"/>
    <property type="evidence" value="ECO:0007669"/>
    <property type="project" value="InterPro"/>
</dbReference>
<dbReference type="Proteomes" id="UP000190852">
    <property type="component" value="Unassembled WGS sequence"/>
</dbReference>
<reference evidence="3" key="1">
    <citation type="submission" date="2017-02" db="EMBL/GenBank/DDBJ databases">
        <authorList>
            <person name="Varghese N."/>
            <person name="Submissions S."/>
        </authorList>
    </citation>
    <scope>NUCLEOTIDE SEQUENCE [LARGE SCALE GENOMIC DNA]</scope>
    <source>
        <strain evidence="3">DSM 24967</strain>
    </source>
</reference>
<dbReference type="Gene3D" id="1.50.10.10">
    <property type="match status" value="1"/>
</dbReference>
<feature type="signal peptide" evidence="1">
    <location>
        <begin position="1"/>
        <end position="26"/>
    </location>
</feature>
<dbReference type="PROSITE" id="PS51318">
    <property type="entry name" value="TAT"/>
    <property type="match status" value="1"/>
</dbReference>
<keyword evidence="1" id="KW-0732">Signal</keyword>
<dbReference type="Pfam" id="PF06824">
    <property type="entry name" value="Glyco_hydro_125"/>
    <property type="match status" value="1"/>
</dbReference>
<evidence type="ECO:0000313" key="3">
    <source>
        <dbReference type="Proteomes" id="UP000190852"/>
    </source>
</evidence>
<evidence type="ECO:0000313" key="2">
    <source>
        <dbReference type="EMBL" id="SKB46361.1"/>
    </source>
</evidence>
<dbReference type="PANTHER" id="PTHR31047:SF0">
    <property type="entry name" value="MEIOTICALLY UP-REGULATED GENE 157 PROTEIN"/>
    <property type="match status" value="1"/>
</dbReference>
<dbReference type="EMBL" id="FUYQ01000007">
    <property type="protein sequence ID" value="SKB46361.1"/>
    <property type="molecule type" value="Genomic_DNA"/>
</dbReference>
<dbReference type="InterPro" id="IPR008928">
    <property type="entry name" value="6-hairpin_glycosidase_sf"/>
</dbReference>
<organism evidence="2 3">
    <name type="scientific">Parabacteroides chartae</name>
    <dbReference type="NCBI Taxonomy" id="1037355"/>
    <lineage>
        <taxon>Bacteria</taxon>
        <taxon>Pseudomonadati</taxon>
        <taxon>Bacteroidota</taxon>
        <taxon>Bacteroidia</taxon>
        <taxon>Bacteroidales</taxon>
        <taxon>Tannerellaceae</taxon>
        <taxon>Parabacteroides</taxon>
    </lineage>
</organism>
<dbReference type="AlphaFoldDB" id="A0A1T5BGC9"/>
<evidence type="ECO:0008006" key="4">
    <source>
        <dbReference type="Google" id="ProtNLM"/>
    </source>
</evidence>
<keyword evidence="3" id="KW-1185">Reference proteome</keyword>
<dbReference type="SMART" id="SM01149">
    <property type="entry name" value="DUF1237"/>
    <property type="match status" value="1"/>
</dbReference>
<accession>A0A1T5BGC9</accession>
<dbReference type="SUPFAM" id="SSF48208">
    <property type="entry name" value="Six-hairpin glycosidases"/>
    <property type="match status" value="1"/>
</dbReference>
<dbReference type="RefSeq" id="WP_079682902.1">
    <property type="nucleotide sequence ID" value="NZ_FUYQ01000007.1"/>
</dbReference>
<feature type="chain" id="PRO_5010517449" description="Tat (Twin-arginine translocation) pathway signal sequence" evidence="1">
    <location>
        <begin position="27"/>
        <end position="479"/>
    </location>
</feature>
<evidence type="ECO:0000256" key="1">
    <source>
        <dbReference type="SAM" id="SignalP"/>
    </source>
</evidence>
<dbReference type="PIRSF" id="PIRSF028846">
    <property type="entry name" value="UCP028846"/>
    <property type="match status" value="1"/>
</dbReference>
<name>A0A1T5BGC9_9BACT</name>
<protein>
    <recommendedName>
        <fullName evidence="4">Tat (Twin-arginine translocation) pathway signal sequence</fullName>
    </recommendedName>
</protein>